<feature type="transmembrane region" description="Helical" evidence="1">
    <location>
        <begin position="228"/>
        <end position="253"/>
    </location>
</feature>
<organism evidence="3 4">
    <name type="scientific">Cribrihabitans marinus</name>
    <dbReference type="NCBI Taxonomy" id="1227549"/>
    <lineage>
        <taxon>Bacteria</taxon>
        <taxon>Pseudomonadati</taxon>
        <taxon>Pseudomonadota</taxon>
        <taxon>Alphaproteobacteria</taxon>
        <taxon>Rhodobacterales</taxon>
        <taxon>Paracoccaceae</taxon>
        <taxon>Cribrihabitans</taxon>
    </lineage>
</organism>
<dbReference type="OrthoDB" id="1854250at2"/>
<evidence type="ECO:0000259" key="2">
    <source>
        <dbReference type="PROSITE" id="PS51704"/>
    </source>
</evidence>
<dbReference type="STRING" id="1227549.SAMN05444007_10858"/>
<reference evidence="3 4" key="1">
    <citation type="submission" date="2016-10" db="EMBL/GenBank/DDBJ databases">
        <authorList>
            <person name="de Groot N.N."/>
        </authorList>
    </citation>
    <scope>NUCLEOTIDE SEQUENCE [LARGE SCALE GENOMIC DNA]</scope>
    <source>
        <strain evidence="3 4">DSM 29340</strain>
    </source>
</reference>
<dbReference type="GO" id="GO:0008081">
    <property type="term" value="F:phosphoric diester hydrolase activity"/>
    <property type="evidence" value="ECO:0007669"/>
    <property type="project" value="InterPro"/>
</dbReference>
<feature type="transmembrane region" description="Helical" evidence="1">
    <location>
        <begin position="128"/>
        <end position="151"/>
    </location>
</feature>
<gene>
    <name evidence="3" type="ORF">SAMN05444007_10858</name>
</gene>
<feature type="transmembrane region" description="Helical" evidence="1">
    <location>
        <begin position="317"/>
        <end position="335"/>
    </location>
</feature>
<evidence type="ECO:0000313" key="4">
    <source>
        <dbReference type="Proteomes" id="UP000199379"/>
    </source>
</evidence>
<dbReference type="PROSITE" id="PS51704">
    <property type="entry name" value="GP_PDE"/>
    <property type="match status" value="1"/>
</dbReference>
<dbReference type="PANTHER" id="PTHR46211:SF8">
    <property type="entry name" value="PHOSPHODIESTERASE"/>
    <property type="match status" value="1"/>
</dbReference>
<dbReference type="AlphaFoldDB" id="A0A1H7CCV8"/>
<dbReference type="InterPro" id="IPR030395">
    <property type="entry name" value="GP_PDE_dom"/>
</dbReference>
<dbReference type="RefSeq" id="WP_092368181.1">
    <property type="nucleotide sequence ID" value="NZ_BMGV01000008.1"/>
</dbReference>
<accession>A0A1H7CCV8</accession>
<dbReference type="PANTHER" id="PTHR46211">
    <property type="entry name" value="GLYCEROPHOSPHORYL DIESTER PHOSPHODIESTERASE"/>
    <property type="match status" value="1"/>
</dbReference>
<proteinExistence type="predicted"/>
<dbReference type="EMBL" id="FNYD01000008">
    <property type="protein sequence ID" value="SEJ87539.1"/>
    <property type="molecule type" value="Genomic_DNA"/>
</dbReference>
<keyword evidence="1" id="KW-1133">Transmembrane helix</keyword>
<feature type="transmembrane region" description="Helical" evidence="1">
    <location>
        <begin position="166"/>
        <end position="186"/>
    </location>
</feature>
<dbReference type="InterPro" id="IPR017946">
    <property type="entry name" value="PLC-like_Pdiesterase_TIM-brl"/>
</dbReference>
<feature type="domain" description="GP-PDE" evidence="2">
    <location>
        <begin position="348"/>
        <end position="579"/>
    </location>
</feature>
<keyword evidence="1" id="KW-0812">Transmembrane</keyword>
<feature type="transmembrane region" description="Helical" evidence="1">
    <location>
        <begin position="20"/>
        <end position="49"/>
    </location>
</feature>
<dbReference type="CDD" id="cd08579">
    <property type="entry name" value="GDPD_memb_like"/>
    <property type="match status" value="1"/>
</dbReference>
<dbReference type="SUPFAM" id="SSF51695">
    <property type="entry name" value="PLC-like phosphodiesterases"/>
    <property type="match status" value="1"/>
</dbReference>
<name>A0A1H7CCV8_9RHOB</name>
<dbReference type="Gene3D" id="3.20.20.190">
    <property type="entry name" value="Phosphatidylinositol (PI) phosphodiesterase"/>
    <property type="match status" value="1"/>
</dbReference>
<sequence>MSNLTEVVSAYKAAWARKGLFVPLYAVLRMLSLALIAPAFAALVNLAVSLSNQSALTDQDIAMFVLSPVGAPIAIAVCGLFLVAEVLGFSVMAASVHTQAGSVWAAGAAGLSLVLRRGPALFSFALRFVLRVLLISLPFLLLSGAVAWWTLTEYDINYYLTFRPPAFRVAVLLIGALLLVLAWILIRRLSSWALALHLVLFEQRPPANAFEESAERMQGQTAALRRRLALWLALRLAIGAGLAALAGAAIGLVPTDGADGLRTELRLTLLVVGLWGLAGLILSATALGALAVIIDGFLDTPRLEAPARGRASIRRRLAVAVALSAAVLLGASWFAHRATERFASDGEVVVIGHRGAAGARPENTMASILQAIEDKADWVEIDVQESADGEIVVMHDSDYMKLAGVDLKVWNGTLEELRQIDIGSWFDPAYSDQRTPTLREVLEAARGTSSRVLIELKYYGHDVDLERRVIALVDAAGMTDRVATMSLKYPAVQKMHNLRPDWQAGVLAATAVGDLSRLEADFVAVNTGLARAGLIRKVQATGKDFFVWTVNDPLQMNRMISMGVDGLITDEPVLARQVIAARADLSAAERALLMLAGAVDLTRQTEALDDRP</sequence>
<feature type="transmembrane region" description="Helical" evidence="1">
    <location>
        <begin position="61"/>
        <end position="84"/>
    </location>
</feature>
<keyword evidence="1" id="KW-0472">Membrane</keyword>
<keyword evidence="4" id="KW-1185">Reference proteome</keyword>
<dbReference type="Proteomes" id="UP000199379">
    <property type="component" value="Unassembled WGS sequence"/>
</dbReference>
<dbReference type="GO" id="GO:0006629">
    <property type="term" value="P:lipid metabolic process"/>
    <property type="evidence" value="ECO:0007669"/>
    <property type="project" value="InterPro"/>
</dbReference>
<evidence type="ECO:0000313" key="3">
    <source>
        <dbReference type="EMBL" id="SEJ87539.1"/>
    </source>
</evidence>
<dbReference type="Pfam" id="PF03009">
    <property type="entry name" value="GDPD"/>
    <property type="match status" value="1"/>
</dbReference>
<feature type="transmembrane region" description="Helical" evidence="1">
    <location>
        <begin position="273"/>
        <end position="297"/>
    </location>
</feature>
<evidence type="ECO:0000256" key="1">
    <source>
        <dbReference type="SAM" id="Phobius"/>
    </source>
</evidence>
<feature type="transmembrane region" description="Helical" evidence="1">
    <location>
        <begin position="96"/>
        <end position="116"/>
    </location>
</feature>
<protein>
    <submittedName>
        <fullName evidence="3">Glycerophosphoryl diester phosphodiesterase</fullName>
    </submittedName>
</protein>